<evidence type="ECO:0000313" key="2">
    <source>
        <dbReference type="Proteomes" id="UP001175211"/>
    </source>
</evidence>
<dbReference type="RefSeq" id="XP_060323081.1">
    <property type="nucleotide sequence ID" value="XM_060470409.1"/>
</dbReference>
<accession>A0AA39MLN6</accession>
<keyword evidence="2" id="KW-1185">Reference proteome</keyword>
<protein>
    <submittedName>
        <fullName evidence="1">Uncharacterized protein</fullName>
    </submittedName>
</protein>
<dbReference type="EMBL" id="JAUEPS010000092">
    <property type="protein sequence ID" value="KAK0438887.1"/>
    <property type="molecule type" value="Genomic_DNA"/>
</dbReference>
<dbReference type="Proteomes" id="UP001175211">
    <property type="component" value="Unassembled WGS sequence"/>
</dbReference>
<gene>
    <name evidence="1" type="ORF">EV420DRAFT_1486538</name>
</gene>
<sequence length="147" mass="16482">MPSSRKQMSPKTRGELLFLCSRTSGPTTASHSLRVYSLGWICSPSSMIRSLRFIGGKSWHGDIVVMRIGVAEVKEQIPVRLDDKEELDQRKRDGRVKAILDLLVHEILCNQFVVEPEVGQGICFVDFSLWFWDLSISIGMDGDDGLG</sequence>
<name>A0AA39MLN6_ARMTA</name>
<comment type="caution">
    <text evidence="1">The sequence shown here is derived from an EMBL/GenBank/DDBJ whole genome shotgun (WGS) entry which is preliminary data.</text>
</comment>
<proteinExistence type="predicted"/>
<reference evidence="1" key="1">
    <citation type="submission" date="2023-06" db="EMBL/GenBank/DDBJ databases">
        <authorList>
            <consortium name="Lawrence Berkeley National Laboratory"/>
            <person name="Ahrendt S."/>
            <person name="Sahu N."/>
            <person name="Indic B."/>
            <person name="Wong-Bajracharya J."/>
            <person name="Merenyi Z."/>
            <person name="Ke H.-M."/>
            <person name="Monk M."/>
            <person name="Kocsube S."/>
            <person name="Drula E."/>
            <person name="Lipzen A."/>
            <person name="Balint B."/>
            <person name="Henrissat B."/>
            <person name="Andreopoulos B."/>
            <person name="Martin F.M."/>
            <person name="Harder C.B."/>
            <person name="Rigling D."/>
            <person name="Ford K.L."/>
            <person name="Foster G.D."/>
            <person name="Pangilinan J."/>
            <person name="Papanicolaou A."/>
            <person name="Barry K."/>
            <person name="LaButti K."/>
            <person name="Viragh M."/>
            <person name="Koriabine M."/>
            <person name="Yan M."/>
            <person name="Riley R."/>
            <person name="Champramary S."/>
            <person name="Plett K.L."/>
            <person name="Tsai I.J."/>
            <person name="Slot J."/>
            <person name="Sipos G."/>
            <person name="Plett J."/>
            <person name="Nagy L.G."/>
            <person name="Grigoriev I.V."/>
        </authorList>
    </citation>
    <scope>NUCLEOTIDE SEQUENCE</scope>
    <source>
        <strain evidence="1">CCBAS 213</strain>
    </source>
</reference>
<dbReference type="AlphaFoldDB" id="A0AA39MLN6"/>
<dbReference type="GeneID" id="85353957"/>
<evidence type="ECO:0000313" key="1">
    <source>
        <dbReference type="EMBL" id="KAK0438887.1"/>
    </source>
</evidence>
<organism evidence="1 2">
    <name type="scientific">Armillaria tabescens</name>
    <name type="common">Ringless honey mushroom</name>
    <name type="synonym">Agaricus tabescens</name>
    <dbReference type="NCBI Taxonomy" id="1929756"/>
    <lineage>
        <taxon>Eukaryota</taxon>
        <taxon>Fungi</taxon>
        <taxon>Dikarya</taxon>
        <taxon>Basidiomycota</taxon>
        <taxon>Agaricomycotina</taxon>
        <taxon>Agaricomycetes</taxon>
        <taxon>Agaricomycetidae</taxon>
        <taxon>Agaricales</taxon>
        <taxon>Marasmiineae</taxon>
        <taxon>Physalacriaceae</taxon>
        <taxon>Desarmillaria</taxon>
    </lineage>
</organism>